<gene>
    <name evidence="5" type="ORF">ATC1_13959</name>
</gene>
<dbReference type="Gene3D" id="1.10.10.60">
    <property type="entry name" value="Homeodomain-like"/>
    <property type="match status" value="2"/>
</dbReference>
<dbReference type="Pfam" id="PF12833">
    <property type="entry name" value="HTH_18"/>
    <property type="match status" value="1"/>
</dbReference>
<keyword evidence="3" id="KW-0804">Transcription</keyword>
<feature type="domain" description="HTH araC/xylS-type" evidence="4">
    <location>
        <begin position="8"/>
        <end position="106"/>
    </location>
</feature>
<keyword evidence="6" id="KW-1185">Reference proteome</keyword>
<dbReference type="SUPFAM" id="SSF46689">
    <property type="entry name" value="Homeodomain-like"/>
    <property type="match status" value="2"/>
</dbReference>
<evidence type="ECO:0000256" key="3">
    <source>
        <dbReference type="ARBA" id="ARBA00023163"/>
    </source>
</evidence>
<reference evidence="5" key="1">
    <citation type="journal article" date="2015" name="Genome Announc.">
        <title>Draft Genome Sequence of Anaerolineae Strain TC1, a Novel Isolate from a Methanogenic Wastewater Treatment System.</title>
        <authorList>
            <person name="Matsuura N."/>
            <person name="Tourlousse D.M."/>
            <person name="Sun L."/>
            <person name="Toyonaga M."/>
            <person name="Kuroda K."/>
            <person name="Ohashi A."/>
            <person name="Cruz R."/>
            <person name="Yamaguchi T."/>
            <person name="Sekiguchi Y."/>
        </authorList>
    </citation>
    <scope>NUCLEOTIDE SEQUENCE [LARGE SCALE GENOMIC DNA]</scope>
    <source>
        <strain evidence="5">TC1</strain>
    </source>
</reference>
<dbReference type="GO" id="GO:0043565">
    <property type="term" value="F:sequence-specific DNA binding"/>
    <property type="evidence" value="ECO:0007669"/>
    <property type="project" value="InterPro"/>
</dbReference>
<dbReference type="GO" id="GO:0003700">
    <property type="term" value="F:DNA-binding transcription factor activity"/>
    <property type="evidence" value="ECO:0007669"/>
    <property type="project" value="InterPro"/>
</dbReference>
<evidence type="ECO:0000313" key="6">
    <source>
        <dbReference type="Proteomes" id="UP000053370"/>
    </source>
</evidence>
<protein>
    <submittedName>
        <fullName evidence="5">Protein containing araC-type DNA-binding domain</fullName>
    </submittedName>
</protein>
<evidence type="ECO:0000259" key="4">
    <source>
        <dbReference type="PROSITE" id="PS01124"/>
    </source>
</evidence>
<organism evidence="5">
    <name type="scientific">Flexilinea flocculi</name>
    <dbReference type="NCBI Taxonomy" id="1678840"/>
    <lineage>
        <taxon>Bacteria</taxon>
        <taxon>Bacillati</taxon>
        <taxon>Chloroflexota</taxon>
        <taxon>Anaerolineae</taxon>
        <taxon>Anaerolineales</taxon>
        <taxon>Anaerolineaceae</taxon>
        <taxon>Flexilinea</taxon>
    </lineage>
</organism>
<dbReference type="PANTHER" id="PTHR47504:SF5">
    <property type="entry name" value="RIGHT ORIGIN-BINDING PROTEIN"/>
    <property type="match status" value="1"/>
</dbReference>
<dbReference type="SMART" id="SM00871">
    <property type="entry name" value="AraC_E_bind"/>
    <property type="match status" value="1"/>
</dbReference>
<dbReference type="STRING" id="1678840.ATC1_13959"/>
<dbReference type="PATRIC" id="fig|1678840.3.peg.2353"/>
<proteinExistence type="predicted"/>
<dbReference type="SMART" id="SM00342">
    <property type="entry name" value="HTH_ARAC"/>
    <property type="match status" value="1"/>
</dbReference>
<dbReference type="Pfam" id="PF06445">
    <property type="entry name" value="GyrI-like"/>
    <property type="match status" value="1"/>
</dbReference>
<dbReference type="InterPro" id="IPR050959">
    <property type="entry name" value="MarA-like"/>
</dbReference>
<dbReference type="InterPro" id="IPR009057">
    <property type="entry name" value="Homeodomain-like_sf"/>
</dbReference>
<dbReference type="PROSITE" id="PS01124">
    <property type="entry name" value="HTH_ARAC_FAMILY_2"/>
    <property type="match status" value="1"/>
</dbReference>
<dbReference type="Proteomes" id="UP000053370">
    <property type="component" value="Unassembled WGS sequence"/>
</dbReference>
<dbReference type="InterPro" id="IPR018062">
    <property type="entry name" value="HTH_AraC-typ_CS"/>
</dbReference>
<dbReference type="InterPro" id="IPR020449">
    <property type="entry name" value="Tscrpt_reg_AraC-type_HTH"/>
</dbReference>
<dbReference type="InterPro" id="IPR011256">
    <property type="entry name" value="Reg_factor_effector_dom_sf"/>
</dbReference>
<dbReference type="InterPro" id="IPR029442">
    <property type="entry name" value="GyrI-like"/>
</dbReference>
<dbReference type="AlphaFoldDB" id="A0A0S7BU04"/>
<dbReference type="InterPro" id="IPR024265">
    <property type="entry name" value="DUF3788"/>
</dbReference>
<dbReference type="PANTHER" id="PTHR47504">
    <property type="entry name" value="RIGHT ORIGIN-BINDING PROTEIN"/>
    <property type="match status" value="1"/>
</dbReference>
<dbReference type="Gene3D" id="3.20.80.10">
    <property type="entry name" value="Regulatory factor, effector binding domain"/>
    <property type="match status" value="1"/>
</dbReference>
<dbReference type="RefSeq" id="WP_062281265.1">
    <property type="nucleotide sequence ID" value="NZ_DF968181.1"/>
</dbReference>
<keyword evidence="2 5" id="KW-0238">DNA-binding</keyword>
<dbReference type="Pfam" id="PF12663">
    <property type="entry name" value="DUF3788"/>
    <property type="match status" value="1"/>
</dbReference>
<evidence type="ECO:0000256" key="2">
    <source>
        <dbReference type="ARBA" id="ARBA00023125"/>
    </source>
</evidence>
<sequence length="451" mass="51803">MYAWRAIQNVLDYIEGNLSEDLKTEKLAHAAALSPYYFQRLFGRLVKKPVNEYVKLRRLEKAAEELKNEARRILDIAMDCGFSDHANFTRAFKDAYGITPEEYRAHPVVLNHFIKPDLLLKYAIVDEDVPFITDDMVVEVTRRKLNEPCTFIGIKGEVPVTELAGGKTTGVSTAGMIWDEFHRQKPNIPQLFPGGKELGVFYHGDAREGCCTYMVGAEASEAEAAEDYVTFTLPDGDYVVCSFEADNFTELIGSAIFKASSFMQNWIKQHNLRCGKFSAEIYYDHNPETSYMELWLPLSPSSQNLPETKAKWNKANGLQKPSMAQLCDYVNNPLLEDLCSHMEAEYQSKPMLEYSRCSMQFGWNVKYKKAGRTLCTLYPMEGYYIALVVIGDRERFETESMLPFFTTYTQQLWLETKTGMGQKWLMIHVTDHMILEDVKQLIAIRRNKKKK</sequence>
<dbReference type="InterPro" id="IPR018060">
    <property type="entry name" value="HTH_AraC"/>
</dbReference>
<evidence type="ECO:0000256" key="1">
    <source>
        <dbReference type="ARBA" id="ARBA00023015"/>
    </source>
</evidence>
<keyword evidence="1" id="KW-0805">Transcription regulation</keyword>
<dbReference type="PRINTS" id="PR00032">
    <property type="entry name" value="HTHARAC"/>
</dbReference>
<dbReference type="SUPFAM" id="SSF55136">
    <property type="entry name" value="Probable bacterial effector-binding domain"/>
    <property type="match status" value="1"/>
</dbReference>
<dbReference type="PROSITE" id="PS00041">
    <property type="entry name" value="HTH_ARAC_FAMILY_1"/>
    <property type="match status" value="1"/>
</dbReference>
<dbReference type="EMBL" id="DF968181">
    <property type="protein sequence ID" value="GAP40977.1"/>
    <property type="molecule type" value="Genomic_DNA"/>
</dbReference>
<evidence type="ECO:0000313" key="5">
    <source>
        <dbReference type="EMBL" id="GAP40977.1"/>
    </source>
</evidence>
<dbReference type="OrthoDB" id="9801123at2"/>
<accession>A0A0S7BU04</accession>
<dbReference type="InterPro" id="IPR010499">
    <property type="entry name" value="AraC_E-bd"/>
</dbReference>
<name>A0A0S7BU04_9CHLR</name>